<dbReference type="AlphaFoldDB" id="A0AB39T9A4"/>
<proteinExistence type="predicted"/>
<sequence>MKRHTFTMVITARETSQTPEEVVDILVESGFKHQDAGWYVDGEIHTEDVEPEE</sequence>
<dbReference type="RefSeq" id="WP_369147093.1">
    <property type="nucleotide sequence ID" value="NZ_CP163444.1"/>
</dbReference>
<dbReference type="EMBL" id="CP163444">
    <property type="protein sequence ID" value="XDQ74570.1"/>
    <property type="molecule type" value="Genomic_DNA"/>
</dbReference>
<accession>A0AB39T9A4</accession>
<name>A0AB39T9A4_9ACTN</name>
<evidence type="ECO:0000313" key="1">
    <source>
        <dbReference type="EMBL" id="XDQ74570.1"/>
    </source>
</evidence>
<protein>
    <submittedName>
        <fullName evidence="1">Uncharacterized protein</fullName>
    </submittedName>
</protein>
<gene>
    <name evidence="1" type="ORF">AB5J54_30405</name>
</gene>
<organism evidence="1">
    <name type="scientific">Streptomyces sp. R44</name>
    <dbReference type="NCBI Taxonomy" id="3238633"/>
    <lineage>
        <taxon>Bacteria</taxon>
        <taxon>Bacillati</taxon>
        <taxon>Actinomycetota</taxon>
        <taxon>Actinomycetes</taxon>
        <taxon>Kitasatosporales</taxon>
        <taxon>Streptomycetaceae</taxon>
        <taxon>Streptomyces</taxon>
    </lineage>
</organism>
<reference evidence="1" key="1">
    <citation type="submission" date="2024-07" db="EMBL/GenBank/DDBJ databases">
        <authorList>
            <person name="Yu S.T."/>
        </authorList>
    </citation>
    <scope>NUCLEOTIDE SEQUENCE</scope>
    <source>
        <strain evidence="1">R44</strain>
    </source>
</reference>